<sequence>MTFIPGPEAEELRGVLRGFLEKRSAEAEVRRLMETEDGYDPAVWRQMAEELGLPGLIVPEEHGGSGATLVELGVVFEEMGRSLCCSPLFGTVALAANALLAAGDEEANRQHLPGIADGTTRATLAWGGPDPLASTITASPANGGWRLAGTAEVVVDGATADLVLVLAGTPDGLGLFAVTAGGAEATPLTPLDLTRKLAELRFTATPARAVGIPGTLDEELRTAVDRAVVLLACEQLGGAQKVLEMTVEYANTRVQFGRKIGSFQAIKHRCADMLVDVESARSVAYSGAWTAAFEPENLPVSACLAGSLCSEVYTRVTLDNIQNHGGIGFTWEHPAHLYFKRAKSSQLFLGSPTKHRARLAGLLDIPEVVA</sequence>
<comment type="cofactor">
    <cofactor evidence="1">
        <name>FAD</name>
        <dbReference type="ChEBI" id="CHEBI:57692"/>
    </cofactor>
</comment>
<evidence type="ECO:0000256" key="2">
    <source>
        <dbReference type="ARBA" id="ARBA00009347"/>
    </source>
</evidence>
<reference evidence="9" key="1">
    <citation type="journal article" date="2019" name="Int. J. Syst. Evol. Microbiol.">
        <title>The Global Catalogue of Microorganisms (GCM) 10K type strain sequencing project: providing services to taxonomists for standard genome sequencing and annotation.</title>
        <authorList>
            <consortium name="The Broad Institute Genomics Platform"/>
            <consortium name="The Broad Institute Genome Sequencing Center for Infectious Disease"/>
            <person name="Wu L."/>
            <person name="Ma J."/>
        </authorList>
    </citation>
    <scope>NUCLEOTIDE SEQUENCE [LARGE SCALE GENOMIC DNA]</scope>
    <source>
        <strain evidence="9">JCM 18303</strain>
    </source>
</reference>
<proteinExistence type="inferred from homology"/>
<dbReference type="Gene3D" id="1.10.540.10">
    <property type="entry name" value="Acyl-CoA dehydrogenase/oxidase, N-terminal domain"/>
    <property type="match status" value="1"/>
</dbReference>
<evidence type="ECO:0000313" key="8">
    <source>
        <dbReference type="EMBL" id="GAA5170544.1"/>
    </source>
</evidence>
<evidence type="ECO:0000313" key="9">
    <source>
        <dbReference type="Proteomes" id="UP001428817"/>
    </source>
</evidence>
<dbReference type="InterPro" id="IPR036250">
    <property type="entry name" value="AcylCo_DH-like_C"/>
</dbReference>
<dbReference type="SUPFAM" id="SSF56645">
    <property type="entry name" value="Acyl-CoA dehydrogenase NM domain-like"/>
    <property type="match status" value="1"/>
</dbReference>
<keyword evidence="4" id="KW-0274">FAD</keyword>
<evidence type="ECO:0000259" key="7">
    <source>
        <dbReference type="Pfam" id="PF02771"/>
    </source>
</evidence>
<dbReference type="RefSeq" id="WP_345703366.1">
    <property type="nucleotide sequence ID" value="NZ_BAABJP010000044.1"/>
</dbReference>
<organism evidence="8 9">
    <name type="scientific">Pseudonocardia eucalypti</name>
    <dbReference type="NCBI Taxonomy" id="648755"/>
    <lineage>
        <taxon>Bacteria</taxon>
        <taxon>Bacillati</taxon>
        <taxon>Actinomycetota</taxon>
        <taxon>Actinomycetes</taxon>
        <taxon>Pseudonocardiales</taxon>
        <taxon>Pseudonocardiaceae</taxon>
        <taxon>Pseudonocardia</taxon>
    </lineage>
</organism>
<dbReference type="Gene3D" id="1.20.140.10">
    <property type="entry name" value="Butyryl-CoA Dehydrogenase, subunit A, domain 3"/>
    <property type="match status" value="1"/>
</dbReference>
<keyword evidence="9" id="KW-1185">Reference proteome</keyword>
<dbReference type="InterPro" id="IPR009100">
    <property type="entry name" value="AcylCoA_DH/oxidase_NM_dom_sf"/>
</dbReference>
<dbReference type="InterPro" id="IPR013786">
    <property type="entry name" value="AcylCoA_DH/ox_N"/>
</dbReference>
<keyword evidence="3" id="KW-0285">Flavoprotein</keyword>
<dbReference type="Pfam" id="PF02771">
    <property type="entry name" value="Acyl-CoA_dh_N"/>
    <property type="match status" value="1"/>
</dbReference>
<dbReference type="InterPro" id="IPR046373">
    <property type="entry name" value="Acyl-CoA_Oxase/DH_mid-dom_sf"/>
</dbReference>
<dbReference type="Pfam" id="PF00441">
    <property type="entry name" value="Acyl-CoA_dh_1"/>
    <property type="match status" value="1"/>
</dbReference>
<dbReference type="InterPro" id="IPR009075">
    <property type="entry name" value="AcylCo_DH/oxidase_C"/>
</dbReference>
<evidence type="ECO:0000256" key="3">
    <source>
        <dbReference type="ARBA" id="ARBA00022630"/>
    </source>
</evidence>
<dbReference type="PANTHER" id="PTHR43884">
    <property type="entry name" value="ACYL-COA DEHYDROGENASE"/>
    <property type="match status" value="1"/>
</dbReference>
<feature type="domain" description="Acyl-CoA dehydrogenase/oxidase C-terminal" evidence="6">
    <location>
        <begin position="229"/>
        <end position="356"/>
    </location>
</feature>
<dbReference type="SUPFAM" id="SSF47203">
    <property type="entry name" value="Acyl-CoA dehydrogenase C-terminal domain-like"/>
    <property type="match status" value="1"/>
</dbReference>
<comment type="similarity">
    <text evidence="2">Belongs to the acyl-CoA dehydrogenase family.</text>
</comment>
<name>A0ABP9R1Z0_9PSEU</name>
<dbReference type="EMBL" id="BAABJP010000044">
    <property type="protein sequence ID" value="GAA5170544.1"/>
    <property type="molecule type" value="Genomic_DNA"/>
</dbReference>
<dbReference type="Proteomes" id="UP001428817">
    <property type="component" value="Unassembled WGS sequence"/>
</dbReference>
<evidence type="ECO:0000256" key="1">
    <source>
        <dbReference type="ARBA" id="ARBA00001974"/>
    </source>
</evidence>
<feature type="domain" description="Acyl-CoA dehydrogenase/oxidase N-terminal" evidence="7">
    <location>
        <begin position="7"/>
        <end position="118"/>
    </location>
</feature>
<gene>
    <name evidence="8" type="ORF">GCM10023321_67830</name>
</gene>
<dbReference type="CDD" id="cd00567">
    <property type="entry name" value="ACAD"/>
    <property type="match status" value="1"/>
</dbReference>
<dbReference type="Gene3D" id="2.40.110.10">
    <property type="entry name" value="Butyryl-CoA Dehydrogenase, subunit A, domain 2"/>
    <property type="match status" value="1"/>
</dbReference>
<dbReference type="PANTHER" id="PTHR43884:SF20">
    <property type="entry name" value="ACYL-COA DEHYDROGENASE FADE28"/>
    <property type="match status" value="1"/>
</dbReference>
<evidence type="ECO:0000256" key="4">
    <source>
        <dbReference type="ARBA" id="ARBA00022827"/>
    </source>
</evidence>
<accession>A0ABP9R1Z0</accession>
<evidence type="ECO:0000256" key="5">
    <source>
        <dbReference type="ARBA" id="ARBA00023002"/>
    </source>
</evidence>
<evidence type="ECO:0000259" key="6">
    <source>
        <dbReference type="Pfam" id="PF00441"/>
    </source>
</evidence>
<comment type="caution">
    <text evidence="8">The sequence shown here is derived from an EMBL/GenBank/DDBJ whole genome shotgun (WGS) entry which is preliminary data.</text>
</comment>
<keyword evidence="5" id="KW-0560">Oxidoreductase</keyword>
<dbReference type="InterPro" id="IPR037069">
    <property type="entry name" value="AcylCoA_DH/ox_N_sf"/>
</dbReference>
<protein>
    <submittedName>
        <fullName evidence="8">Acyl-CoA dehydrogenase family protein</fullName>
    </submittedName>
</protein>